<dbReference type="InterPro" id="IPR003737">
    <property type="entry name" value="GlcNAc_PI_deacetylase-related"/>
</dbReference>
<dbReference type="InterPro" id="IPR006311">
    <property type="entry name" value="TAT_signal"/>
</dbReference>
<evidence type="ECO:0000313" key="4">
    <source>
        <dbReference type="Proteomes" id="UP001611548"/>
    </source>
</evidence>
<keyword evidence="1" id="KW-0862">Zinc</keyword>
<dbReference type="Gene3D" id="3.40.50.10320">
    <property type="entry name" value="LmbE-like"/>
    <property type="match status" value="1"/>
</dbReference>
<name>A0ABW7UVL0_9ACTN</name>
<feature type="compositionally biased region" description="Pro residues" evidence="2">
    <location>
        <begin position="568"/>
        <end position="582"/>
    </location>
</feature>
<protein>
    <submittedName>
        <fullName evidence="3">PIG-L family deacetylase</fullName>
    </submittedName>
</protein>
<dbReference type="SUPFAM" id="SSF102588">
    <property type="entry name" value="LmbE-like"/>
    <property type="match status" value="1"/>
</dbReference>
<evidence type="ECO:0000256" key="1">
    <source>
        <dbReference type="ARBA" id="ARBA00022833"/>
    </source>
</evidence>
<dbReference type="RefSeq" id="WP_055473564.1">
    <property type="nucleotide sequence ID" value="NZ_JBIRWE010000007.1"/>
</dbReference>
<reference evidence="3 4" key="1">
    <citation type="submission" date="2024-10" db="EMBL/GenBank/DDBJ databases">
        <title>The Natural Products Discovery Center: Release of the First 8490 Sequenced Strains for Exploring Actinobacteria Biosynthetic Diversity.</title>
        <authorList>
            <person name="Kalkreuter E."/>
            <person name="Kautsar S.A."/>
            <person name="Yang D."/>
            <person name="Bader C.D."/>
            <person name="Teijaro C.N."/>
            <person name="Fluegel L."/>
            <person name="Davis C.M."/>
            <person name="Simpson J.R."/>
            <person name="Lauterbach L."/>
            <person name="Steele A.D."/>
            <person name="Gui C."/>
            <person name="Meng S."/>
            <person name="Li G."/>
            <person name="Viehrig K."/>
            <person name="Ye F."/>
            <person name="Su P."/>
            <person name="Kiefer A.F."/>
            <person name="Nichols A."/>
            <person name="Cepeda A.J."/>
            <person name="Yan W."/>
            <person name="Fan B."/>
            <person name="Jiang Y."/>
            <person name="Adhikari A."/>
            <person name="Zheng C.-J."/>
            <person name="Schuster L."/>
            <person name="Cowan T.M."/>
            <person name="Smanski M.J."/>
            <person name="Chevrette M.G."/>
            <person name="De Carvalho L.P.S."/>
            <person name="Shen B."/>
        </authorList>
    </citation>
    <scope>NUCLEOTIDE SEQUENCE [LARGE SCALE GENOMIC DNA]</scope>
    <source>
        <strain evidence="3 4">NPDC020327</strain>
    </source>
</reference>
<evidence type="ECO:0000256" key="2">
    <source>
        <dbReference type="SAM" id="MobiDB-lite"/>
    </source>
</evidence>
<feature type="region of interest" description="Disordered" evidence="2">
    <location>
        <begin position="558"/>
        <end position="588"/>
    </location>
</feature>
<dbReference type="InterPro" id="IPR024078">
    <property type="entry name" value="LmbE-like_dom_sf"/>
</dbReference>
<evidence type="ECO:0000313" key="3">
    <source>
        <dbReference type="EMBL" id="MFI1965956.1"/>
    </source>
</evidence>
<sequence>MDLVQEPYGRRGVLGTMAALGAVTAVGCGAGPVKAPEPATSSRTQARPAVGAARDPLVMQILAHPDDDLFFMNPELARTFDSGVPVVSVYLTSGASNGVNQAPGAPSARPDRAAYSAARHQGLRQAYATMLGAEPFTAWEGEVLSLPNAAQLARGSRVRAQAELNTLTHRGRRAALVFLNIRMRPEGRGDTGMPQLWGEPGTVLHTLPAAGSPVREVHAYDRQGLIDSLVFLFDTYRPTLIRTLDPDPDIQVHDTAHPRGSDQPGFSDHRDHTAAALFAWRAMAQWAETAARRGRAPRFLAEAYRGYYVQRWPHNLPEETVRLKASYLDAYGGGPAWSCGNRAGCGDYAVGQGRVLRQSKGWVRSTVSRYPTAGPRVLAGAGRRGVREVYGVLGTRAARWRETAPGSGAWGEPEDLGGGPLAPALCAIADREGRHLVFALRFSGLEGAEARNTREIVLLEQGAPGGRFKPWRGLGNPERGASHGRRSGAPLALATPDGRIHLFVRDSSEGLSTRVRDPGGRWSGWHRLAGGQVQEGLAGALDSLGRVHVFAAGRDSVHHWAQRSPGGPVQPRPPGPVPPPGDAPAAARSHDGSLHLVYRLPLGAGLATHRLGPGADGDWSALRHREAPGYGAVALSEDGEAGAYGPLVGVRGGSDGPAQLLAGERLVGTTAGSGVRKAAKSPTRGRAVGVTVGRPAVLGSGERDAALLAFGPAAELRTL</sequence>
<proteinExistence type="predicted"/>
<dbReference type="Gene3D" id="2.120.10.70">
    <property type="entry name" value="Fucose-specific lectin"/>
    <property type="match status" value="1"/>
</dbReference>
<dbReference type="EMBL" id="JBIRWE010000007">
    <property type="protein sequence ID" value="MFI1965956.1"/>
    <property type="molecule type" value="Genomic_DNA"/>
</dbReference>
<dbReference type="Pfam" id="PF02585">
    <property type="entry name" value="PIG-L"/>
    <property type="match status" value="1"/>
</dbReference>
<dbReference type="Proteomes" id="UP001611548">
    <property type="component" value="Unassembled WGS sequence"/>
</dbReference>
<dbReference type="PANTHER" id="PTHR12993">
    <property type="entry name" value="N-ACETYLGLUCOSAMINYL-PHOSPHATIDYLINOSITOL DE-N-ACETYLASE-RELATED"/>
    <property type="match status" value="1"/>
</dbReference>
<gene>
    <name evidence="3" type="ORF">ACH429_17910</name>
</gene>
<dbReference type="PROSITE" id="PS51318">
    <property type="entry name" value="TAT"/>
    <property type="match status" value="1"/>
</dbReference>
<organism evidence="3 4">
    <name type="scientific">Streptomyces pathocidini</name>
    <dbReference type="NCBI Taxonomy" id="1650571"/>
    <lineage>
        <taxon>Bacteria</taxon>
        <taxon>Bacillati</taxon>
        <taxon>Actinomycetota</taxon>
        <taxon>Actinomycetes</taxon>
        <taxon>Kitasatosporales</taxon>
        <taxon>Streptomycetaceae</taxon>
        <taxon>Streptomyces</taxon>
    </lineage>
</organism>
<feature type="region of interest" description="Disordered" evidence="2">
    <location>
        <begin position="468"/>
        <end position="489"/>
    </location>
</feature>
<comment type="caution">
    <text evidence="3">The sequence shown here is derived from an EMBL/GenBank/DDBJ whole genome shotgun (WGS) entry which is preliminary data.</text>
</comment>
<dbReference type="PANTHER" id="PTHR12993:SF11">
    <property type="entry name" value="N-ACETYLGLUCOSAMINYL-PHOSPHATIDYLINOSITOL DE-N-ACETYLASE"/>
    <property type="match status" value="1"/>
</dbReference>
<keyword evidence="4" id="KW-1185">Reference proteome</keyword>
<dbReference type="SUPFAM" id="SSF89372">
    <property type="entry name" value="Fucose-specific lectin"/>
    <property type="match status" value="1"/>
</dbReference>
<accession>A0ABW7UVL0</accession>